<feature type="chain" id="PRO_5003515556" description="Outer membrane protein beta-barrel domain-containing protein" evidence="1">
    <location>
        <begin position="19"/>
        <end position="257"/>
    </location>
</feature>
<dbReference type="AlphaFoldDB" id="G8R7W7"/>
<dbReference type="Proteomes" id="UP000005631">
    <property type="component" value="Chromosome"/>
</dbReference>
<name>G8R7W7_OWEHD</name>
<dbReference type="EMBL" id="CP003156">
    <property type="protein sequence ID" value="AEV31290.1"/>
    <property type="molecule type" value="Genomic_DNA"/>
</dbReference>
<feature type="signal peptide" evidence="1">
    <location>
        <begin position="1"/>
        <end position="18"/>
    </location>
</feature>
<protein>
    <recommendedName>
        <fullName evidence="4">Outer membrane protein beta-barrel domain-containing protein</fullName>
    </recommendedName>
</protein>
<accession>G8R7W7</accession>
<sequence length="257" mass="29255">MKTIKLFILLCFSLALNAQNNSQKRNQLSLMTGIGMGQWKDLSYSPLSYKLGHMPTELRFRHFSKKGHILDFELQGWAGTLDYDPYESFETHLLGLDFTAQWLGKLGEANGCTLYLGPRYKLGSQMITWEDDPELSSAYSYLSTSNLGITARVDYTLERWSFSAEASLPLITSNSRPAYSGFTDDDSDEILNFLFDDAEWQGPDTYFAPELGLQASYQIFNWADITAKYEGAYTHVSDSEKIAFATHQFMFGLKFKF</sequence>
<gene>
    <name evidence="2" type="ordered locus">Oweho_0268</name>
</gene>
<evidence type="ECO:0000256" key="1">
    <source>
        <dbReference type="SAM" id="SignalP"/>
    </source>
</evidence>
<evidence type="ECO:0000313" key="2">
    <source>
        <dbReference type="EMBL" id="AEV31290.1"/>
    </source>
</evidence>
<organism evidence="2 3">
    <name type="scientific">Owenweeksia hongkongensis (strain DSM 17368 / CIP 108786 / JCM 12287 / NRRL B-23963 / UST20020801)</name>
    <dbReference type="NCBI Taxonomy" id="926562"/>
    <lineage>
        <taxon>Bacteria</taxon>
        <taxon>Pseudomonadati</taxon>
        <taxon>Bacteroidota</taxon>
        <taxon>Flavobacteriia</taxon>
        <taxon>Flavobacteriales</taxon>
        <taxon>Owenweeksiaceae</taxon>
        <taxon>Owenweeksia</taxon>
    </lineage>
</organism>
<dbReference type="HOGENOM" id="CLU_1081166_0_0_10"/>
<keyword evidence="3" id="KW-1185">Reference proteome</keyword>
<evidence type="ECO:0000313" key="3">
    <source>
        <dbReference type="Proteomes" id="UP000005631"/>
    </source>
</evidence>
<reference evidence="2 3" key="1">
    <citation type="journal article" date="2012" name="Stand. Genomic Sci.">
        <title>Genome sequence of the orange-pigmented seawater bacterium Owenweeksia hongkongensis type strain (UST20020801(T)).</title>
        <authorList>
            <person name="Riedel T."/>
            <person name="Held B."/>
            <person name="Nolan M."/>
            <person name="Lucas S."/>
            <person name="Lapidus A."/>
            <person name="Tice H."/>
            <person name="Del Rio T.G."/>
            <person name="Cheng J.F."/>
            <person name="Han C."/>
            <person name="Tapia R."/>
            <person name="Goodwin L.A."/>
            <person name="Pitluck S."/>
            <person name="Liolios K."/>
            <person name="Mavromatis K."/>
            <person name="Pagani I."/>
            <person name="Ivanova N."/>
            <person name="Mikhailova N."/>
            <person name="Pati A."/>
            <person name="Chen A."/>
            <person name="Palaniappan K."/>
            <person name="Rohde M."/>
            <person name="Tindall B.J."/>
            <person name="Detter J.C."/>
            <person name="Goker M."/>
            <person name="Woyke T."/>
            <person name="Bristow J."/>
            <person name="Eisen J.A."/>
            <person name="Markowitz V."/>
            <person name="Hugenholtz P."/>
            <person name="Klenk H.P."/>
            <person name="Kyrpides N.C."/>
        </authorList>
    </citation>
    <scope>NUCLEOTIDE SEQUENCE</scope>
    <source>
        <strain evidence="3">DSM 17368 / JCM 12287 / NRRL B-23963</strain>
    </source>
</reference>
<evidence type="ECO:0008006" key="4">
    <source>
        <dbReference type="Google" id="ProtNLM"/>
    </source>
</evidence>
<dbReference type="RefSeq" id="WP_014200651.1">
    <property type="nucleotide sequence ID" value="NC_016599.1"/>
</dbReference>
<keyword evidence="1" id="KW-0732">Signal</keyword>
<proteinExistence type="predicted"/>
<dbReference type="KEGG" id="oho:Oweho_0268"/>
<dbReference type="STRING" id="926562.Oweho_0268"/>